<evidence type="ECO:0000259" key="4">
    <source>
        <dbReference type="Pfam" id="PF08241"/>
    </source>
</evidence>
<evidence type="ECO:0000313" key="5">
    <source>
        <dbReference type="EMBL" id="MEK9499840.1"/>
    </source>
</evidence>
<keyword evidence="1 5" id="KW-0489">Methyltransferase</keyword>
<evidence type="ECO:0000256" key="3">
    <source>
        <dbReference type="ARBA" id="ARBA00022691"/>
    </source>
</evidence>
<dbReference type="GO" id="GO:0008168">
    <property type="term" value="F:methyltransferase activity"/>
    <property type="evidence" value="ECO:0007669"/>
    <property type="project" value="UniProtKB-KW"/>
</dbReference>
<keyword evidence="2 5" id="KW-0808">Transferase</keyword>
<gene>
    <name evidence="5" type="ORF">WI372_02445</name>
</gene>
<dbReference type="Pfam" id="PF08241">
    <property type="entry name" value="Methyltransf_11"/>
    <property type="match status" value="1"/>
</dbReference>
<dbReference type="EMBL" id="JBBHLI010000001">
    <property type="protein sequence ID" value="MEK9499840.1"/>
    <property type="molecule type" value="Genomic_DNA"/>
</dbReference>
<dbReference type="RefSeq" id="WP_405278065.1">
    <property type="nucleotide sequence ID" value="NZ_JBBHLI010000001.1"/>
</dbReference>
<sequence>MTTLCGPEALAALFGRIDIYVFDQLLRGNLRPSMRVLDAGCGGGRNSEYLMRCGAPVFGVDRSEEAVDRIRRVAAEAAPGLPPSNFQVAPLAALPFERDSFDAVLCSAVLHFSADEAEFEASLTEMWRVLAPGGLFFARLASTIGIEGSVRRLHDRWYALPDGSDRFLVAEAYLLDWTERLGGTLVDPLKTTVVQGMRSMTTWVVRAALPASLR</sequence>
<evidence type="ECO:0000256" key="2">
    <source>
        <dbReference type="ARBA" id="ARBA00022679"/>
    </source>
</evidence>
<organism evidence="5 6">
    <name type="scientific">Gaopeijia maritima</name>
    <dbReference type="NCBI Taxonomy" id="3119007"/>
    <lineage>
        <taxon>Bacteria</taxon>
        <taxon>Pseudomonadati</taxon>
        <taxon>Gemmatimonadota</taxon>
        <taxon>Longimicrobiia</taxon>
        <taxon>Gaopeijiales</taxon>
        <taxon>Gaopeijiaceae</taxon>
        <taxon>Gaopeijia</taxon>
    </lineage>
</organism>
<feature type="domain" description="Methyltransferase type 11" evidence="4">
    <location>
        <begin position="37"/>
        <end position="137"/>
    </location>
</feature>
<accession>A0ABU9E796</accession>
<dbReference type="PANTHER" id="PTHR43464">
    <property type="entry name" value="METHYLTRANSFERASE"/>
    <property type="match status" value="1"/>
</dbReference>
<dbReference type="Proteomes" id="UP001484239">
    <property type="component" value="Unassembled WGS sequence"/>
</dbReference>
<proteinExistence type="predicted"/>
<evidence type="ECO:0000256" key="1">
    <source>
        <dbReference type="ARBA" id="ARBA00022603"/>
    </source>
</evidence>
<dbReference type="InterPro" id="IPR013216">
    <property type="entry name" value="Methyltransf_11"/>
</dbReference>
<reference evidence="5 6" key="1">
    <citation type="submission" date="2024-02" db="EMBL/GenBank/DDBJ databases">
        <title>A novel Gemmatimonadota bacterium.</title>
        <authorList>
            <person name="Du Z.-J."/>
            <person name="Ye Y.-Q."/>
        </authorList>
    </citation>
    <scope>NUCLEOTIDE SEQUENCE [LARGE SCALE GENOMIC DNA]</scope>
    <source>
        <strain evidence="5 6">DH-20</strain>
    </source>
</reference>
<dbReference type="InterPro" id="IPR029063">
    <property type="entry name" value="SAM-dependent_MTases_sf"/>
</dbReference>
<protein>
    <submittedName>
        <fullName evidence="5">Class I SAM-dependent methyltransferase</fullName>
        <ecNumber evidence="5">2.1.-.-</ecNumber>
    </submittedName>
</protein>
<dbReference type="PANTHER" id="PTHR43464:SF19">
    <property type="entry name" value="UBIQUINONE BIOSYNTHESIS O-METHYLTRANSFERASE, MITOCHONDRIAL"/>
    <property type="match status" value="1"/>
</dbReference>
<dbReference type="GO" id="GO:0032259">
    <property type="term" value="P:methylation"/>
    <property type="evidence" value="ECO:0007669"/>
    <property type="project" value="UniProtKB-KW"/>
</dbReference>
<dbReference type="Gene3D" id="3.40.50.150">
    <property type="entry name" value="Vaccinia Virus protein VP39"/>
    <property type="match status" value="1"/>
</dbReference>
<evidence type="ECO:0000313" key="6">
    <source>
        <dbReference type="Proteomes" id="UP001484239"/>
    </source>
</evidence>
<dbReference type="EC" id="2.1.-.-" evidence="5"/>
<comment type="caution">
    <text evidence="5">The sequence shown here is derived from an EMBL/GenBank/DDBJ whole genome shotgun (WGS) entry which is preliminary data.</text>
</comment>
<dbReference type="CDD" id="cd02440">
    <property type="entry name" value="AdoMet_MTases"/>
    <property type="match status" value="1"/>
</dbReference>
<keyword evidence="3" id="KW-0949">S-adenosyl-L-methionine</keyword>
<dbReference type="SUPFAM" id="SSF53335">
    <property type="entry name" value="S-adenosyl-L-methionine-dependent methyltransferases"/>
    <property type="match status" value="1"/>
</dbReference>
<name>A0ABU9E796_9BACT</name>
<keyword evidence="6" id="KW-1185">Reference proteome</keyword>